<organism evidence="1 2">
    <name type="scientific">Streptomyces nanshensis</name>
    <dbReference type="NCBI Taxonomy" id="518642"/>
    <lineage>
        <taxon>Bacteria</taxon>
        <taxon>Bacillati</taxon>
        <taxon>Actinomycetota</taxon>
        <taxon>Actinomycetes</taxon>
        <taxon>Kitasatosporales</taxon>
        <taxon>Streptomycetaceae</taxon>
        <taxon>Streptomyces</taxon>
    </lineage>
</organism>
<dbReference type="Proteomes" id="UP000175971">
    <property type="component" value="Unassembled WGS sequence"/>
</dbReference>
<accession>A0A1E7LER2</accession>
<protein>
    <submittedName>
        <fullName evidence="1">Uncharacterized protein</fullName>
    </submittedName>
</protein>
<keyword evidence="2" id="KW-1185">Reference proteome</keyword>
<sequence>MAGVAEASHALDPLVPQAAGLREALGVVGAEVGVDAEEGAEGGGLVVVEVGAGEVAVEVGGEDLGVGVCAEAGQGEAVGAAGIADLAGQEQVADACPEPFAAVDADQPGGGEARAPFVPEEGFQFLVGDRGGVIE</sequence>
<evidence type="ECO:0000313" key="2">
    <source>
        <dbReference type="Proteomes" id="UP000175971"/>
    </source>
</evidence>
<reference evidence="1 2" key="1">
    <citation type="journal article" date="2016" name="Front. Microbiol.">
        <title>Comparative Genomics Analysis of Streptomyces Species Reveals Their Adaptation to the Marine Environment and Their Diversity at the Genomic Level.</title>
        <authorList>
            <person name="Tian X."/>
            <person name="Zhang Z."/>
            <person name="Yang T."/>
            <person name="Chen M."/>
            <person name="Li J."/>
            <person name="Chen F."/>
            <person name="Yang J."/>
            <person name="Li W."/>
            <person name="Zhang B."/>
            <person name="Zhang Z."/>
            <person name="Wu J."/>
            <person name="Zhang C."/>
            <person name="Long L."/>
            <person name="Xiao J."/>
        </authorList>
    </citation>
    <scope>NUCLEOTIDE SEQUENCE [LARGE SCALE GENOMIC DNA]</scope>
    <source>
        <strain evidence="1 2">SCSIO M10372</strain>
    </source>
</reference>
<gene>
    <name evidence="1" type="ORF">AN221_41850</name>
</gene>
<dbReference type="AlphaFoldDB" id="A0A1E7LER2"/>
<name>A0A1E7LER2_9ACTN</name>
<dbReference type="EMBL" id="LJGZ01000114">
    <property type="protein sequence ID" value="OEV14443.1"/>
    <property type="molecule type" value="Genomic_DNA"/>
</dbReference>
<proteinExistence type="predicted"/>
<comment type="caution">
    <text evidence="1">The sequence shown here is derived from an EMBL/GenBank/DDBJ whole genome shotgun (WGS) entry which is preliminary data.</text>
</comment>
<evidence type="ECO:0000313" key="1">
    <source>
        <dbReference type="EMBL" id="OEV14443.1"/>
    </source>
</evidence>